<feature type="compositionally biased region" description="Low complexity" evidence="1">
    <location>
        <begin position="277"/>
        <end position="286"/>
    </location>
</feature>
<feature type="compositionally biased region" description="Basic and acidic residues" evidence="1">
    <location>
        <begin position="1"/>
        <end position="12"/>
    </location>
</feature>
<dbReference type="EMBL" id="BSRI01000002">
    <property type="protein sequence ID" value="GLV58576.1"/>
    <property type="molecule type" value="Genomic_DNA"/>
</dbReference>
<gene>
    <name evidence="3" type="ORF">KDH_54070</name>
</gene>
<accession>A0ABQ6G1B2</accession>
<feature type="compositionally biased region" description="Polar residues" evidence="1">
    <location>
        <begin position="129"/>
        <end position="154"/>
    </location>
</feature>
<dbReference type="SUPFAM" id="SSF52540">
    <property type="entry name" value="P-loop containing nucleoside triphosphate hydrolases"/>
    <property type="match status" value="1"/>
</dbReference>
<evidence type="ECO:0000259" key="2">
    <source>
        <dbReference type="SMART" id="SM00382"/>
    </source>
</evidence>
<feature type="compositionally biased region" description="Basic and acidic residues" evidence="1">
    <location>
        <begin position="38"/>
        <end position="48"/>
    </location>
</feature>
<dbReference type="CDD" id="cd00009">
    <property type="entry name" value="AAA"/>
    <property type="match status" value="1"/>
</dbReference>
<feature type="region of interest" description="Disordered" evidence="1">
    <location>
        <begin position="243"/>
        <end position="300"/>
    </location>
</feature>
<evidence type="ECO:0000256" key="1">
    <source>
        <dbReference type="SAM" id="MobiDB-lite"/>
    </source>
</evidence>
<keyword evidence="4" id="KW-1185">Reference proteome</keyword>
<comment type="caution">
    <text evidence="3">The sequence shown here is derived from an EMBL/GenBank/DDBJ whole genome shotgun (WGS) entry which is preliminary data.</text>
</comment>
<feature type="domain" description="AAA+ ATPase" evidence="2">
    <location>
        <begin position="397"/>
        <end position="533"/>
    </location>
</feature>
<dbReference type="SMART" id="SM00382">
    <property type="entry name" value="AAA"/>
    <property type="match status" value="1"/>
</dbReference>
<feature type="compositionally biased region" description="Polar residues" evidence="1">
    <location>
        <begin position="52"/>
        <end position="74"/>
    </location>
</feature>
<evidence type="ECO:0000313" key="4">
    <source>
        <dbReference type="Proteomes" id="UP001344906"/>
    </source>
</evidence>
<reference evidence="3 4" key="1">
    <citation type="submission" date="2023-02" db="EMBL/GenBank/DDBJ databases">
        <title>Dictyobacter halimunensis sp. nov., a new member of the class Ktedonobacteria from forest soil in a geothermal area.</title>
        <authorList>
            <person name="Rachmania M.K."/>
            <person name="Ningsih F."/>
            <person name="Sakai Y."/>
            <person name="Yabe S."/>
            <person name="Yokota A."/>
            <person name="Sjamsuridzal W."/>
        </authorList>
    </citation>
    <scope>NUCLEOTIDE SEQUENCE [LARGE SCALE GENOMIC DNA]</scope>
    <source>
        <strain evidence="3 4">S3.2.2.5</strain>
    </source>
</reference>
<feature type="compositionally biased region" description="Polar residues" evidence="1">
    <location>
        <begin position="17"/>
        <end position="32"/>
    </location>
</feature>
<dbReference type="InterPro" id="IPR027417">
    <property type="entry name" value="P-loop_NTPase"/>
</dbReference>
<sequence length="545" mass="61758">MERLNEIFERTGRRQPLSEQRAQGRTPQQGQGHLTRRFNTERTERTTHTELQSRSGQRYNTNTPSQPASSSHNYPSRARHYSNYQQENGVSDGRPSTEPISRADHPIYPPSYPRRNVNDAGSPYHPQPHQDQQRIQPLQPRPTSNYHSLHTSDTYVPDSRADVVEEWEENGLTYGDWEQEGGDYDYEDEEIEAYDEPAPSTYQPPAYRQRSQSDTMHGMNAETPARGMRTNLHDSRLASAIANQQARSQELPASQRVTQPLNPHTIRGVPRGERNPLSRPSPSASSRHLKPVRSEVEQAPQDTELAAVNNKVPAKSVCPKCRGAGFLRADVPFGHPNFGKPIPCVCKESERKEKRRQQLRDMSNMDAFRNQSFRSFSLHTPGVQEAYDAATRFASNPQGWLLLVGPNGCGKTHLAAAIANLSLDSGAVVLFEAVPDLLDHLRAAFAPTATEVYDQLFSKMREAELLVLDDLGAQQSSPWANEKLFQLLNYRYNLSMPTVITANPKGLQGIDERIRSRLHDTYLVREIVMDRARDHRPFNGDERRR</sequence>
<dbReference type="InterPro" id="IPR002611">
    <property type="entry name" value="IstB_ATP-bd"/>
</dbReference>
<feature type="region of interest" description="Disordered" evidence="1">
    <location>
        <begin position="1"/>
        <end position="154"/>
    </location>
</feature>
<organism evidence="3 4">
    <name type="scientific">Dictyobacter halimunensis</name>
    <dbReference type="NCBI Taxonomy" id="3026934"/>
    <lineage>
        <taxon>Bacteria</taxon>
        <taxon>Bacillati</taxon>
        <taxon>Chloroflexota</taxon>
        <taxon>Ktedonobacteria</taxon>
        <taxon>Ktedonobacterales</taxon>
        <taxon>Dictyobacteraceae</taxon>
        <taxon>Dictyobacter</taxon>
    </lineage>
</organism>
<evidence type="ECO:0000313" key="3">
    <source>
        <dbReference type="EMBL" id="GLV58576.1"/>
    </source>
</evidence>
<dbReference type="InterPro" id="IPR003593">
    <property type="entry name" value="AAA+_ATPase"/>
</dbReference>
<dbReference type="PANTHER" id="PTHR30050:SF4">
    <property type="entry name" value="ATP-BINDING PROTEIN RV3427C IN INSERTION SEQUENCE-RELATED"/>
    <property type="match status" value="1"/>
</dbReference>
<feature type="compositionally biased region" description="Polar residues" evidence="1">
    <location>
        <begin position="243"/>
        <end position="262"/>
    </location>
</feature>
<proteinExistence type="predicted"/>
<dbReference type="Gene3D" id="3.40.50.300">
    <property type="entry name" value="P-loop containing nucleotide triphosphate hydrolases"/>
    <property type="match status" value="1"/>
</dbReference>
<protein>
    <recommendedName>
        <fullName evidence="2">AAA+ ATPase domain-containing protein</fullName>
    </recommendedName>
</protein>
<dbReference type="Proteomes" id="UP001344906">
    <property type="component" value="Unassembled WGS sequence"/>
</dbReference>
<dbReference type="Pfam" id="PF01695">
    <property type="entry name" value="IstB_IS21"/>
    <property type="match status" value="1"/>
</dbReference>
<name>A0ABQ6G1B2_9CHLR</name>
<dbReference type="PANTHER" id="PTHR30050">
    <property type="entry name" value="CHROMOSOMAL REPLICATION INITIATOR PROTEIN DNAA"/>
    <property type="match status" value="1"/>
</dbReference>